<dbReference type="SUPFAM" id="SSF56935">
    <property type="entry name" value="Porins"/>
    <property type="match status" value="1"/>
</dbReference>
<evidence type="ECO:0000313" key="8">
    <source>
        <dbReference type="EMBL" id="MBO1926274.1"/>
    </source>
</evidence>
<gene>
    <name evidence="8" type="ORF">J3998_01685</name>
</gene>
<organism evidence="8 9">
    <name type="scientific">Thiomicrorhabdus marina</name>
    <dbReference type="NCBI Taxonomy" id="2818442"/>
    <lineage>
        <taxon>Bacteria</taxon>
        <taxon>Pseudomonadati</taxon>
        <taxon>Pseudomonadota</taxon>
        <taxon>Gammaproteobacteria</taxon>
        <taxon>Thiotrichales</taxon>
        <taxon>Piscirickettsiaceae</taxon>
        <taxon>Thiomicrorhabdus</taxon>
    </lineage>
</organism>
<evidence type="ECO:0000256" key="7">
    <source>
        <dbReference type="ARBA" id="ARBA00023237"/>
    </source>
</evidence>
<dbReference type="PANTHER" id="PTHR35093">
    <property type="entry name" value="OUTER MEMBRANE PROTEIN NMB0088-RELATED"/>
    <property type="match status" value="1"/>
</dbReference>
<name>A0ABS3Q2V3_9GAMM</name>
<comment type="similarity">
    <text evidence="2">Belongs to the OmpP1/FadL family.</text>
</comment>
<keyword evidence="6" id="KW-0472">Membrane</keyword>
<keyword evidence="5" id="KW-0732">Signal</keyword>
<protein>
    <submittedName>
        <fullName evidence="8">Outer membrane protein transport protein</fullName>
    </submittedName>
</protein>
<reference evidence="8 9" key="1">
    <citation type="submission" date="2021-03" db="EMBL/GenBank/DDBJ databases">
        <title>Thiomicrorhabdus sp.nov.,novel sulfur-oxidizing bacteria isolated from coastal sediment.</title>
        <authorList>
            <person name="Liu X."/>
        </authorList>
    </citation>
    <scope>NUCLEOTIDE SEQUENCE [LARGE SCALE GENOMIC DNA]</scope>
    <source>
        <strain evidence="8 9">6S2-11</strain>
    </source>
</reference>
<evidence type="ECO:0000256" key="4">
    <source>
        <dbReference type="ARBA" id="ARBA00022692"/>
    </source>
</evidence>
<evidence type="ECO:0000313" key="9">
    <source>
        <dbReference type="Proteomes" id="UP000664835"/>
    </source>
</evidence>
<accession>A0ABS3Q2V3</accession>
<keyword evidence="9" id="KW-1185">Reference proteome</keyword>
<dbReference type="Proteomes" id="UP000664835">
    <property type="component" value="Unassembled WGS sequence"/>
</dbReference>
<evidence type="ECO:0000256" key="6">
    <source>
        <dbReference type="ARBA" id="ARBA00023136"/>
    </source>
</evidence>
<evidence type="ECO:0000256" key="2">
    <source>
        <dbReference type="ARBA" id="ARBA00008163"/>
    </source>
</evidence>
<dbReference type="InterPro" id="IPR005017">
    <property type="entry name" value="OMPP1/FadL/TodX"/>
</dbReference>
<proteinExistence type="inferred from homology"/>
<evidence type="ECO:0000256" key="3">
    <source>
        <dbReference type="ARBA" id="ARBA00022452"/>
    </source>
</evidence>
<comment type="caution">
    <text evidence="8">The sequence shown here is derived from an EMBL/GenBank/DDBJ whole genome shotgun (WGS) entry which is preliminary data.</text>
</comment>
<comment type="subcellular location">
    <subcellularLocation>
        <location evidence="1">Cell outer membrane</location>
        <topology evidence="1">Multi-pass membrane protein</topology>
    </subcellularLocation>
</comment>
<dbReference type="PANTHER" id="PTHR35093:SF8">
    <property type="entry name" value="OUTER MEMBRANE PROTEIN NMB0088-RELATED"/>
    <property type="match status" value="1"/>
</dbReference>
<keyword evidence="4" id="KW-0812">Transmembrane</keyword>
<keyword evidence="3" id="KW-1134">Transmembrane beta strand</keyword>
<sequence length="403" mass="44034">MAMGLAPLSGQASGFALIEQSASAQGLSYAGAAAFAEDASIMWFNPAGLTKIENNQLIAAGHVIKPSAQFANDGSYILTEDNLITGANDDGAQTSFVPNFYWKGQYQELDIGLGINVPFGSTVEYDQDWVGRYHAVYTATKTVNINPAFAVKLHPQVSFGAGLNIQYIDVNLTQKVDLGDQENDGYVDLQADGIGYGFNFGFLYDLDNGANIGLSYRSQIKHHATGDADFTAMPYQDQGIESTVTLPASASLSIAYPFSDKINILADVTWTGWSSFDELRIEFDSKEDSVQPEEWNDIMRYSFGATYQYLPNLILRTGVAYDQTPIPSDDLRTPRIPDSDRVWLSFGAGYQWNKAMRIDVAYSHLWGGTGGIEAVSSDTGAHVLQGSFDTKVDILSAQLVWNY</sequence>
<evidence type="ECO:0000256" key="1">
    <source>
        <dbReference type="ARBA" id="ARBA00004571"/>
    </source>
</evidence>
<keyword evidence="7" id="KW-0998">Cell outer membrane</keyword>
<dbReference type="Pfam" id="PF03349">
    <property type="entry name" value="Toluene_X"/>
    <property type="match status" value="1"/>
</dbReference>
<dbReference type="Gene3D" id="2.40.160.60">
    <property type="entry name" value="Outer membrane protein transport protein (OMPP1/FadL/TodX)"/>
    <property type="match status" value="1"/>
</dbReference>
<evidence type="ECO:0000256" key="5">
    <source>
        <dbReference type="ARBA" id="ARBA00022729"/>
    </source>
</evidence>
<dbReference type="EMBL" id="JAGETV010000002">
    <property type="protein sequence ID" value="MBO1926274.1"/>
    <property type="molecule type" value="Genomic_DNA"/>
</dbReference>